<evidence type="ECO:0008006" key="3">
    <source>
        <dbReference type="Google" id="ProtNLM"/>
    </source>
</evidence>
<name>F4NXG5_BATDJ</name>
<dbReference type="GO" id="GO:0071230">
    <property type="term" value="P:cellular response to amino acid stimulus"/>
    <property type="evidence" value="ECO:0000318"/>
    <property type="project" value="GO_Central"/>
</dbReference>
<dbReference type="STRING" id="684364.F4NXG5"/>
<dbReference type="GO" id="GO:0032008">
    <property type="term" value="P:positive regulation of TOR signaling"/>
    <property type="evidence" value="ECO:0000318"/>
    <property type="project" value="GO_Central"/>
</dbReference>
<reference evidence="1 2" key="1">
    <citation type="submission" date="2009-12" db="EMBL/GenBank/DDBJ databases">
        <title>The draft genome of Batrachochytrium dendrobatidis.</title>
        <authorList>
            <consortium name="US DOE Joint Genome Institute (JGI-PGF)"/>
            <person name="Kuo A."/>
            <person name="Salamov A."/>
            <person name="Schmutz J."/>
            <person name="Lucas S."/>
            <person name="Pitluck S."/>
            <person name="Rosenblum E."/>
            <person name="Stajich J."/>
            <person name="Eisen M."/>
            <person name="Grigoriev I.V."/>
        </authorList>
    </citation>
    <scope>NUCLEOTIDE SEQUENCE [LARGE SCALE GENOMIC DNA]</scope>
    <source>
        <strain evidence="2">JAM81 / FGSC 10211</strain>
    </source>
</reference>
<dbReference type="RefSeq" id="XP_006676889.1">
    <property type="nucleotide sequence ID" value="XM_006676826.1"/>
</dbReference>
<dbReference type="Proteomes" id="UP000007241">
    <property type="component" value="Unassembled WGS sequence"/>
</dbReference>
<dbReference type="Gene3D" id="3.30.450.30">
    <property type="entry name" value="Dynein light chain 2a, cytoplasmic"/>
    <property type="match status" value="1"/>
</dbReference>
<organism evidence="1 2">
    <name type="scientific">Batrachochytrium dendrobatidis (strain JAM81 / FGSC 10211)</name>
    <name type="common">Frog chytrid fungus</name>
    <dbReference type="NCBI Taxonomy" id="684364"/>
    <lineage>
        <taxon>Eukaryota</taxon>
        <taxon>Fungi</taxon>
        <taxon>Fungi incertae sedis</taxon>
        <taxon>Chytridiomycota</taxon>
        <taxon>Chytridiomycota incertae sedis</taxon>
        <taxon>Chytridiomycetes</taxon>
        <taxon>Rhizophydiales</taxon>
        <taxon>Rhizophydiales incertae sedis</taxon>
        <taxon>Batrachochytrium</taxon>
    </lineage>
</organism>
<dbReference type="GO" id="GO:0060090">
    <property type="term" value="F:molecular adaptor activity"/>
    <property type="evidence" value="ECO:0007669"/>
    <property type="project" value="InterPro"/>
</dbReference>
<dbReference type="EMBL" id="GL882880">
    <property type="protein sequence ID" value="EGF82346.1"/>
    <property type="molecule type" value="Genomic_DNA"/>
</dbReference>
<dbReference type="PANTHER" id="PTHR13323">
    <property type="entry name" value="LATE ENDOSOMAL/LYSOSOMAL MP1 INTERACTING PROTEIN"/>
    <property type="match status" value="1"/>
</dbReference>
<proteinExistence type="predicted"/>
<dbReference type="GO" id="GO:0005085">
    <property type="term" value="F:guanyl-nucleotide exchange factor activity"/>
    <property type="evidence" value="ECO:0007669"/>
    <property type="project" value="InterPro"/>
</dbReference>
<evidence type="ECO:0000313" key="1">
    <source>
        <dbReference type="EMBL" id="EGF82346.1"/>
    </source>
</evidence>
<protein>
    <recommendedName>
        <fullName evidence="3">Roadblock/LAMTOR2 domain-containing protein</fullName>
    </recommendedName>
</protein>
<accession>F4NXG5</accession>
<dbReference type="OMA" id="WAAYEKN"/>
<keyword evidence="2" id="KW-1185">Reference proteome</keyword>
<dbReference type="GeneID" id="18242350"/>
<dbReference type="AlphaFoldDB" id="F4NXG5"/>
<dbReference type="InterPro" id="IPR037587">
    <property type="entry name" value="LAMTOR2-like"/>
</dbReference>
<sequence length="158" mass="16980">MLKARAVGDLLAQATYGGVESTMLLSTDGSLLSFQGESILRAKTIAAVVSNIWFAYDRHAQLSPPTLHANSHNELSTFQDTGALRPVSAETPVALDSHESGQQELIIECEEGLIVIHAVRQKVLLCCVCALSCDLGCVKSKMRAILKPLKAAFSHFSV</sequence>
<gene>
    <name evidence="1" type="ORF">BATDEDRAFT_86153</name>
</gene>
<evidence type="ECO:0000313" key="2">
    <source>
        <dbReference type="Proteomes" id="UP000007241"/>
    </source>
</evidence>
<dbReference type="InParanoid" id="F4NXG5"/>
<dbReference type="SUPFAM" id="SSF103196">
    <property type="entry name" value="Roadblock/LC7 domain"/>
    <property type="match status" value="2"/>
</dbReference>
<dbReference type="HOGENOM" id="CLU_141118_0_0_1"/>
<dbReference type="OrthoDB" id="271745at2759"/>
<dbReference type="GO" id="GO:0071986">
    <property type="term" value="C:Ragulator complex"/>
    <property type="evidence" value="ECO:0000318"/>
    <property type="project" value="GO_Central"/>
</dbReference>